<dbReference type="NCBIfam" id="NF033902">
    <property type="entry name" value="iso_D2_wall_anc"/>
    <property type="match status" value="1"/>
</dbReference>
<keyword evidence="5" id="KW-1185">Reference proteome</keyword>
<organism evidence="4 5">
    <name type="scientific">Bombiscardovia apis</name>
    <dbReference type="NCBI Taxonomy" id="2932182"/>
    <lineage>
        <taxon>Bacteria</taxon>
        <taxon>Bacillati</taxon>
        <taxon>Actinomycetota</taxon>
        <taxon>Actinomycetes</taxon>
        <taxon>Bifidobacteriales</taxon>
        <taxon>Bifidobacteriaceae</taxon>
        <taxon>Bombiscardovia</taxon>
    </lineage>
</organism>
<name>A0ABM8BB70_9BIFI</name>
<reference evidence="4 5" key="1">
    <citation type="journal article" date="2023" name="Microbiol. Spectr.">
        <title>Symbiosis of Carpenter Bees with Uncharacterized Lactic Acid Bacteria Showing NAD Auxotrophy.</title>
        <authorList>
            <person name="Kawasaki S."/>
            <person name="Ozawa K."/>
            <person name="Mori T."/>
            <person name="Yamamoto A."/>
            <person name="Ito M."/>
            <person name="Ohkuma M."/>
            <person name="Sakamoto M."/>
            <person name="Matsutani M."/>
        </authorList>
    </citation>
    <scope>NUCLEOTIDE SEQUENCE [LARGE SCALE GENOMIC DNA]</scope>
    <source>
        <strain evidence="4 5">KimH</strain>
    </source>
</reference>
<feature type="transmembrane region" description="Helical" evidence="1">
    <location>
        <begin position="609"/>
        <end position="629"/>
    </location>
</feature>
<evidence type="ECO:0000259" key="3">
    <source>
        <dbReference type="Pfam" id="PF16555"/>
    </source>
</evidence>
<dbReference type="Gene3D" id="2.60.40.740">
    <property type="match status" value="1"/>
</dbReference>
<keyword evidence="1" id="KW-0472">Membrane</keyword>
<dbReference type="Pfam" id="PF16555">
    <property type="entry name" value="GramPos_pilinD1"/>
    <property type="match status" value="1"/>
</dbReference>
<feature type="signal peptide" evidence="2">
    <location>
        <begin position="1"/>
        <end position="35"/>
    </location>
</feature>
<evidence type="ECO:0000256" key="1">
    <source>
        <dbReference type="SAM" id="Phobius"/>
    </source>
</evidence>
<evidence type="ECO:0000313" key="4">
    <source>
        <dbReference type="EMBL" id="BDR54152.1"/>
    </source>
</evidence>
<protein>
    <recommendedName>
        <fullName evidence="3">Gram-positive pilin subunit D1 N-terminal domain-containing protein</fullName>
    </recommendedName>
</protein>
<dbReference type="InterPro" id="IPR013783">
    <property type="entry name" value="Ig-like_fold"/>
</dbReference>
<gene>
    <name evidence="4" type="ORF">KIMH_02630</name>
</gene>
<dbReference type="InterPro" id="IPR048052">
    <property type="entry name" value="FM1-like"/>
</dbReference>
<accession>A0ABM8BB70</accession>
<keyword evidence="1" id="KW-1133">Transmembrane helix</keyword>
<dbReference type="RefSeq" id="WP_317643173.1">
    <property type="nucleotide sequence ID" value="NZ_AP026800.1"/>
</dbReference>
<dbReference type="InterPro" id="IPR032364">
    <property type="entry name" value="GramPos_pilinD1_N"/>
</dbReference>
<evidence type="ECO:0000256" key="2">
    <source>
        <dbReference type="SAM" id="SignalP"/>
    </source>
</evidence>
<keyword evidence="1" id="KW-0812">Transmembrane</keyword>
<evidence type="ECO:0000313" key="5">
    <source>
        <dbReference type="Proteomes" id="UP001321748"/>
    </source>
</evidence>
<dbReference type="Proteomes" id="UP001321748">
    <property type="component" value="Chromosome"/>
</dbReference>
<dbReference type="Gene3D" id="2.60.40.10">
    <property type="entry name" value="Immunoglobulins"/>
    <property type="match status" value="2"/>
</dbReference>
<feature type="domain" description="Gram-positive pilin subunit D1 N-terminal" evidence="3">
    <location>
        <begin position="56"/>
        <end position="202"/>
    </location>
</feature>
<feature type="chain" id="PRO_5046293526" description="Gram-positive pilin subunit D1 N-terminal domain-containing protein" evidence="2">
    <location>
        <begin position="36"/>
        <end position="639"/>
    </location>
</feature>
<dbReference type="NCBIfam" id="TIGR01167">
    <property type="entry name" value="LPXTG_anchor"/>
    <property type="match status" value="1"/>
</dbReference>
<sequence>MVTNKNHVWSKTALTGVLALSLLGLGAALPSVAHADTFNTTDNFIAGKMQTNQPVSLTITKYKQTDAGVTPTGSSQDAQLISAGSTPLQGVEFSLFPITLDAGCKASDLKITSTNTAGTATAPTVNCGTVGAAEKTGITDGNGVLKWDWANFSKVNYYVLQETNKPTGVTVSQPNLFGLPFFTTNTGNVAGYVYNLSVFPKNLTSNQINKSVVGSNIAQVGNQLTYTLSENIYDASKGINPTGNTTGAAVAGDGYLDVSEINGTTTQPQVRISDRLSSSLSVTGKPKVSWECAGGASTDLVEGTDYTATTSTDDPKRIPANEDAPLFADGNSGAGVNFMTVDLWPTPAAANSFKTAIASCPAQVRVTVVYVATVTAAGDSAAGAAGTLQNTANADVFDGTPGKANPEGAADVRSSSAGFNFVKTDTTSAVGLEGAEFRLSDPSDPTSFLLQDGTFANTGNFVTATSNNKGIVTFTALPLFKDSNFTTDANGNSILPDDTVADSPWLTAASAGKLNLVEVAAPKGYQAPSTDFGSVDFSKYVGKTAKDIAAFGSIVPEIDTNIFGATYSADSAIVNANFKDANNKPISVGMKNFTPAEAPIGLPLTGSQGILIFLVLGLAVVGITLYVRFRISKAQATTR</sequence>
<proteinExistence type="predicted"/>
<dbReference type="EMBL" id="AP026800">
    <property type="protein sequence ID" value="BDR54152.1"/>
    <property type="molecule type" value="Genomic_DNA"/>
</dbReference>
<keyword evidence="2" id="KW-0732">Signal</keyword>